<dbReference type="SUPFAM" id="SSF47336">
    <property type="entry name" value="ACP-like"/>
    <property type="match status" value="1"/>
</dbReference>
<evidence type="ECO:0000313" key="4">
    <source>
        <dbReference type="EMBL" id="KVG73567.1"/>
    </source>
</evidence>
<dbReference type="InterPro" id="IPR006162">
    <property type="entry name" value="Ppantetheine_attach_site"/>
</dbReference>
<accession>A0A103RTB1</accession>
<evidence type="ECO:0000313" key="5">
    <source>
        <dbReference type="Proteomes" id="UP000064029"/>
    </source>
</evidence>
<evidence type="ECO:0000259" key="3">
    <source>
        <dbReference type="PROSITE" id="PS50075"/>
    </source>
</evidence>
<keyword evidence="2" id="KW-0597">Phosphoprotein</keyword>
<feature type="domain" description="Carrier" evidence="3">
    <location>
        <begin position="15"/>
        <end position="90"/>
    </location>
</feature>
<sequence>MLARNAPTEEPHVTSPSIRNVDDAIREAIRRAVRRDFDDASSLAEIGMDSLAVLRVVTALSKDPDREVDLAEIVDLRTVGEFRHWLRRQAIP</sequence>
<keyword evidence="1" id="KW-0596">Phosphopantetheine</keyword>
<name>A0A103RTB1_9BURK</name>
<reference evidence="4 5" key="1">
    <citation type="submission" date="2015-11" db="EMBL/GenBank/DDBJ databases">
        <title>Expanding the genomic diversity of Burkholderia species for the development of highly accurate diagnostics.</title>
        <authorList>
            <person name="Sahl J."/>
            <person name="Keim P."/>
            <person name="Wagner D."/>
        </authorList>
    </citation>
    <scope>NUCLEOTIDE SEQUENCE [LARGE SCALE GENOMIC DNA]</scope>
    <source>
        <strain evidence="4 5">MSMB2036</strain>
    </source>
</reference>
<dbReference type="PROSITE" id="PS50075">
    <property type="entry name" value="CARRIER"/>
    <property type="match status" value="1"/>
</dbReference>
<dbReference type="InterPro" id="IPR009081">
    <property type="entry name" value="PP-bd_ACP"/>
</dbReference>
<dbReference type="AlphaFoldDB" id="A0A103RTB1"/>
<dbReference type="Gene3D" id="1.10.1200.10">
    <property type="entry name" value="ACP-like"/>
    <property type="match status" value="1"/>
</dbReference>
<dbReference type="InterPro" id="IPR036736">
    <property type="entry name" value="ACP-like_sf"/>
</dbReference>
<dbReference type="EMBL" id="LOXM01000041">
    <property type="protein sequence ID" value="KVG73567.1"/>
    <property type="molecule type" value="Genomic_DNA"/>
</dbReference>
<organism evidence="4 5">
    <name type="scientific">Burkholderia ubonensis</name>
    <dbReference type="NCBI Taxonomy" id="101571"/>
    <lineage>
        <taxon>Bacteria</taxon>
        <taxon>Pseudomonadati</taxon>
        <taxon>Pseudomonadota</taxon>
        <taxon>Betaproteobacteria</taxon>
        <taxon>Burkholderiales</taxon>
        <taxon>Burkholderiaceae</taxon>
        <taxon>Burkholderia</taxon>
        <taxon>Burkholderia cepacia complex</taxon>
    </lineage>
</organism>
<evidence type="ECO:0000256" key="1">
    <source>
        <dbReference type="ARBA" id="ARBA00022450"/>
    </source>
</evidence>
<gene>
    <name evidence="4" type="ORF">WJ33_16410</name>
</gene>
<dbReference type="PROSITE" id="PS00012">
    <property type="entry name" value="PHOSPHOPANTETHEINE"/>
    <property type="match status" value="1"/>
</dbReference>
<proteinExistence type="predicted"/>
<protein>
    <recommendedName>
        <fullName evidence="3">Carrier domain-containing protein</fullName>
    </recommendedName>
</protein>
<dbReference type="Pfam" id="PF00550">
    <property type="entry name" value="PP-binding"/>
    <property type="match status" value="1"/>
</dbReference>
<evidence type="ECO:0000256" key="2">
    <source>
        <dbReference type="ARBA" id="ARBA00022553"/>
    </source>
</evidence>
<dbReference type="Proteomes" id="UP000064029">
    <property type="component" value="Unassembled WGS sequence"/>
</dbReference>
<comment type="caution">
    <text evidence="4">The sequence shown here is derived from an EMBL/GenBank/DDBJ whole genome shotgun (WGS) entry which is preliminary data.</text>
</comment>